<evidence type="ECO:0000313" key="3">
    <source>
        <dbReference type="Proteomes" id="UP000325563"/>
    </source>
</evidence>
<dbReference type="Proteomes" id="UP000325563">
    <property type="component" value="Chromosome"/>
</dbReference>
<keyword evidence="1" id="KW-1133">Transmembrane helix</keyword>
<keyword evidence="1" id="KW-0812">Transmembrane</keyword>
<proteinExistence type="predicted"/>
<evidence type="ECO:0000313" key="2">
    <source>
        <dbReference type="EMBL" id="QEV45490.1"/>
    </source>
</evidence>
<reference evidence="2 3" key="1">
    <citation type="submission" date="2017-09" db="EMBL/GenBank/DDBJ databases">
        <authorList>
            <person name="Lee N."/>
            <person name="Cho B.-K."/>
        </authorList>
    </citation>
    <scope>NUCLEOTIDE SEQUENCE [LARGE SCALE GENOMIC DNA]</scope>
    <source>
        <strain evidence="2 3">ATCC 27476</strain>
    </source>
</reference>
<name>A0A5J6J3R5_STRVI</name>
<keyword evidence="1" id="KW-0472">Membrane</keyword>
<accession>A0A5J6J3R5</accession>
<dbReference type="EMBL" id="CP023692">
    <property type="protein sequence ID" value="QEV45490.1"/>
    <property type="molecule type" value="Genomic_DNA"/>
</dbReference>
<keyword evidence="3" id="KW-1185">Reference proteome</keyword>
<feature type="transmembrane region" description="Helical" evidence="1">
    <location>
        <begin position="54"/>
        <end position="75"/>
    </location>
</feature>
<feature type="transmembrane region" description="Helical" evidence="1">
    <location>
        <begin position="81"/>
        <end position="102"/>
    </location>
</feature>
<dbReference type="KEGG" id="svn:CP980_10765"/>
<sequence length="119" mass="13203">MAADLTRNLDLLEKLRGYEAGTWDAEVHQLDVLVRIQLAAAAARQKTYVEQRRSWSNLGAVLMVLSIALPLLWLLTLPGSWWSWVIFTLLLILTLILCGIGLHQTFRPPADAPLDAAAA</sequence>
<protein>
    <submittedName>
        <fullName evidence="2">Uncharacterized protein</fullName>
    </submittedName>
</protein>
<organism evidence="2 3">
    <name type="scientific">Streptomyces vinaceus</name>
    <dbReference type="NCBI Taxonomy" id="1960"/>
    <lineage>
        <taxon>Bacteria</taxon>
        <taxon>Bacillati</taxon>
        <taxon>Actinomycetota</taxon>
        <taxon>Actinomycetes</taxon>
        <taxon>Kitasatosporales</taxon>
        <taxon>Streptomycetaceae</taxon>
        <taxon>Streptomyces</taxon>
    </lineage>
</organism>
<evidence type="ECO:0000256" key="1">
    <source>
        <dbReference type="SAM" id="Phobius"/>
    </source>
</evidence>
<dbReference type="AlphaFoldDB" id="A0A5J6J3R5"/>
<gene>
    <name evidence="2" type="ORF">CP980_10765</name>
</gene>